<evidence type="ECO:0000313" key="6">
    <source>
        <dbReference type="Proteomes" id="UP000607281"/>
    </source>
</evidence>
<dbReference type="RefSeq" id="WP_190406080.1">
    <property type="nucleotide sequence ID" value="NZ_JACJRF010000006.1"/>
</dbReference>
<evidence type="ECO:0000313" key="5">
    <source>
        <dbReference type="EMBL" id="MBD2343611.1"/>
    </source>
</evidence>
<evidence type="ECO:0000256" key="2">
    <source>
        <dbReference type="ARBA" id="ARBA00022737"/>
    </source>
</evidence>
<dbReference type="PROSITE" id="PS50294">
    <property type="entry name" value="WD_REPEATS_REGION"/>
    <property type="match status" value="11"/>
</dbReference>
<sequence>MSLINLDLVISAVTSIANPVIKEKILRSETVIKLLQQFNLDPEHPPADFSGVYAYTLVEYGVGKPKAFLELFRQEAIKQAFRKALGHNNPSILLSEVDTFLDACTLGDEIRSLELDVRREVAAFATVFIEVAKRSRTPADVLMSQQIGSLHKRIASIQEQLERLPTLEGIRTEMARLATQNYPALTPTATENQCRAIALAQQMRGWFETLGYRLEKYEIWAEEYFEWIIKVPVRRSYDRILVRGVAGEVGLSDVMALRQSVNQQKTDEGWLVSTRRISRAARDEVKKEENRHLDCFTFDELIDLDADFTGYLDWLEAEIKRRKIDQKYVPLACTKEEIDPVTKRRIGVSRYEAEDGWIDGYIDLWLDDPTKEHISILGEFGTGKTWFVFHYAWTALQRYKDAQKRGVERPRLPLVITLRDFAKALNVENVLAGFFFTQHNIRLNSEVFDQLNRMGKLLLIFDGFDEMAAKVDRQQMINNFWELAKVVVPGSKVILTCRTEHFPEAKEGRALLNAELQASTKKLTGETPQFEVLELEKFNDEQIRQVLLYQAEPATVEQVMGNSQLLDLARRPVMTDLILEALPDIESGKPIDMSRVYLYAVRRKMERDIKAERTFTSLADKLYFLCELSWEMLSTDQMSLNYRLFPERIRRLFDSVVQEEKDLDHWHYDMMGQTMLVRNADGDYTPAHRSLLEFFVAYKFAAELGVLSSDFTELAQAQSLVDKSVVPVDYTWSSYFSRQRSGEAIAPLKAFISESLEKLRETFGKTPLTKAVMDLLLPMVDLEATEAIIKVIKGTRRRSEDEVGYVGGNAATVLVKADKAALNHLDLSQAVILQADLTEATLHHVNFSQANLSNSIFTKVLGTVLSVAFSPDGRIFATADANGEIYLWQFIDCKRLSTLEGHIDWVRTIAFSPNGRMLASGSQDQTVKLWDILTGRCVKTFNEHTDRIYSVAFSPNSQILASSSQDQTVKLWDINTGKCLQTLHGHTNRIYCVAFSPNTLILASGAEDQTVKLWDINTGECLQTLHGHTNRIRSINFSPDGKILASGSRDHTARLWDIDTGKCVKVLEGHTGTVWSVAFNNIGQIIATGSGDNTVRLWDLQTGKCFQILQGHFNWVRSVSFHPQNHILASAGDDQAVRLWDINTGDCLNSLQGYHHLLLSVAFSPDGKTLVSGSNDTLVRLWNINTSKCFQILQGHKAWVTSIAISPNGQILASGSSDKTVKIWDIRNGSCLKTIEAKSNWVLPTVFSPDGQFLAFADKTTIQLWNISTGEHFKTLQGHTDWLKSIAFSHDGKLLASGSEDNTIKLWDISTGQCINTLQGHLDWVWSVSFNLDGQILASGGGNYDKTVKLWNTSTGECIKTLQGHSSDARFVEFSPDSRIIASSSHDRTIRLWDFYTGECFKTLEGHTNWVVSISFSPDGKILASGSEDGTIKLWDIQTGCCISTLIPERPYERMNITGVKGLTEAEKATLKALGALEDRE</sequence>
<gene>
    <name evidence="5" type="ORF">H6G18_05550</name>
</gene>
<dbReference type="InterPro" id="IPR054610">
    <property type="entry name" value="NNH"/>
</dbReference>
<dbReference type="InterPro" id="IPR027417">
    <property type="entry name" value="P-loop_NTPase"/>
</dbReference>
<feature type="repeat" description="WD" evidence="3">
    <location>
        <begin position="1025"/>
        <end position="1066"/>
    </location>
</feature>
<evidence type="ECO:0000259" key="4">
    <source>
        <dbReference type="PROSITE" id="PS50837"/>
    </source>
</evidence>
<feature type="repeat" description="WD" evidence="3">
    <location>
        <begin position="1151"/>
        <end position="1192"/>
    </location>
</feature>
<dbReference type="InterPro" id="IPR036322">
    <property type="entry name" value="WD40_repeat_dom_sf"/>
</dbReference>
<feature type="repeat" description="WD" evidence="3">
    <location>
        <begin position="941"/>
        <end position="982"/>
    </location>
</feature>
<feature type="domain" description="NACHT" evidence="4">
    <location>
        <begin position="372"/>
        <end position="499"/>
    </location>
</feature>
<keyword evidence="2" id="KW-0677">Repeat</keyword>
<dbReference type="Pfam" id="PF25173">
    <property type="entry name" value="Beta-prop_WDR3_1st"/>
    <property type="match status" value="1"/>
</dbReference>
<dbReference type="InterPro" id="IPR001646">
    <property type="entry name" value="5peptide_repeat"/>
</dbReference>
<feature type="repeat" description="WD" evidence="3">
    <location>
        <begin position="983"/>
        <end position="1024"/>
    </location>
</feature>
<accession>A0ABR8CKB4</accession>
<dbReference type="InterPro" id="IPR001680">
    <property type="entry name" value="WD40_rpt"/>
</dbReference>
<protein>
    <submittedName>
        <fullName evidence="5">NACHT domain-containing protein</fullName>
    </submittedName>
</protein>
<feature type="repeat" description="WD" evidence="3">
    <location>
        <begin position="899"/>
        <end position="940"/>
    </location>
</feature>
<comment type="caution">
    <text evidence="5">The sequence shown here is derived from an EMBL/GenBank/DDBJ whole genome shotgun (WGS) entry which is preliminary data.</text>
</comment>
<dbReference type="InterPro" id="IPR020472">
    <property type="entry name" value="WD40_PAC1"/>
</dbReference>
<feature type="repeat" description="WD" evidence="3">
    <location>
        <begin position="864"/>
        <end position="898"/>
    </location>
</feature>
<keyword evidence="6" id="KW-1185">Reference proteome</keyword>
<dbReference type="Proteomes" id="UP000607281">
    <property type="component" value="Unassembled WGS sequence"/>
</dbReference>
<dbReference type="Gene3D" id="2.130.10.10">
    <property type="entry name" value="YVTN repeat-like/Quinoprotein amine dehydrogenase"/>
    <property type="match status" value="6"/>
</dbReference>
<dbReference type="CDD" id="cd00200">
    <property type="entry name" value="WD40"/>
    <property type="match status" value="2"/>
</dbReference>
<dbReference type="Pfam" id="PF00400">
    <property type="entry name" value="WD40"/>
    <property type="match status" value="9"/>
</dbReference>
<dbReference type="InterPro" id="IPR011044">
    <property type="entry name" value="Quino_amine_DH_bsu"/>
</dbReference>
<dbReference type="PANTHER" id="PTHR44019:SF8">
    <property type="entry name" value="POC1 CENTRIOLAR PROTEIN HOMOLOG"/>
    <property type="match status" value="1"/>
</dbReference>
<dbReference type="Pfam" id="PF22722">
    <property type="entry name" value="NA-iREase1"/>
    <property type="match status" value="1"/>
</dbReference>
<feature type="repeat" description="WD" evidence="3">
    <location>
        <begin position="1404"/>
        <end position="1445"/>
    </location>
</feature>
<organism evidence="5 6">
    <name type="scientific">Anabaena subtropica FACHB-260</name>
    <dbReference type="NCBI Taxonomy" id="2692884"/>
    <lineage>
        <taxon>Bacteria</taxon>
        <taxon>Bacillati</taxon>
        <taxon>Cyanobacteriota</taxon>
        <taxon>Cyanophyceae</taxon>
        <taxon>Nostocales</taxon>
        <taxon>Nostocaceae</taxon>
        <taxon>Anabaena</taxon>
    </lineage>
</organism>
<dbReference type="SUPFAM" id="SSF50978">
    <property type="entry name" value="WD40 repeat-like"/>
    <property type="match status" value="2"/>
</dbReference>
<dbReference type="Gene3D" id="3.40.50.300">
    <property type="entry name" value="P-loop containing nucleotide triphosphate hydrolases"/>
    <property type="match status" value="1"/>
</dbReference>
<dbReference type="PANTHER" id="PTHR44019">
    <property type="entry name" value="WD REPEAT-CONTAINING PROTEIN 55"/>
    <property type="match status" value="1"/>
</dbReference>
<evidence type="ECO:0000256" key="3">
    <source>
        <dbReference type="PROSITE-ProRule" id="PRU00221"/>
    </source>
</evidence>
<dbReference type="EMBL" id="JACJRF010000006">
    <property type="protein sequence ID" value="MBD2343611.1"/>
    <property type="molecule type" value="Genomic_DNA"/>
</dbReference>
<dbReference type="InterPro" id="IPR019775">
    <property type="entry name" value="WD40_repeat_CS"/>
</dbReference>
<feature type="repeat" description="WD" evidence="3">
    <location>
        <begin position="1067"/>
        <end position="1108"/>
    </location>
</feature>
<dbReference type="SMART" id="SM00320">
    <property type="entry name" value="WD40"/>
    <property type="match status" value="14"/>
</dbReference>
<dbReference type="Pfam" id="PF22736">
    <property type="entry name" value="NNH5"/>
    <property type="match status" value="1"/>
</dbReference>
<dbReference type="SUPFAM" id="SSF50969">
    <property type="entry name" value="YVTN repeat-like/Quinoprotein amine dehydrogenase"/>
    <property type="match status" value="1"/>
</dbReference>
<dbReference type="InterPro" id="IPR015943">
    <property type="entry name" value="WD40/YVTN_repeat-like_dom_sf"/>
</dbReference>
<dbReference type="PROSITE" id="PS00678">
    <property type="entry name" value="WD_REPEATS_1"/>
    <property type="match status" value="11"/>
</dbReference>
<feature type="repeat" description="WD" evidence="3">
    <location>
        <begin position="1318"/>
        <end position="1361"/>
    </location>
</feature>
<dbReference type="Gene3D" id="2.160.20.80">
    <property type="entry name" value="E3 ubiquitin-protein ligase SopA"/>
    <property type="match status" value="1"/>
</dbReference>
<dbReference type="InterPro" id="IPR007111">
    <property type="entry name" value="NACHT_NTPase"/>
</dbReference>
<reference evidence="5 6" key="1">
    <citation type="journal article" date="2020" name="ISME J.">
        <title>Comparative genomics reveals insights into cyanobacterial evolution and habitat adaptation.</title>
        <authorList>
            <person name="Chen M.Y."/>
            <person name="Teng W.K."/>
            <person name="Zhao L."/>
            <person name="Hu C.X."/>
            <person name="Zhou Y.K."/>
            <person name="Han B.P."/>
            <person name="Song L.R."/>
            <person name="Shu W.S."/>
        </authorList>
    </citation>
    <scope>NUCLEOTIDE SEQUENCE [LARGE SCALE GENOMIC DNA]</scope>
    <source>
        <strain evidence="5 6">FACHB-260</strain>
    </source>
</reference>
<feature type="repeat" description="WD" evidence="3">
    <location>
        <begin position="1109"/>
        <end position="1150"/>
    </location>
</feature>
<proteinExistence type="predicted"/>
<name>A0ABR8CKB4_9NOST</name>
<dbReference type="PRINTS" id="PR00320">
    <property type="entry name" value="GPROTEINBRPT"/>
</dbReference>
<dbReference type="SUPFAM" id="SSF52540">
    <property type="entry name" value="P-loop containing nucleoside triphosphate hydrolases"/>
    <property type="match status" value="1"/>
</dbReference>
<dbReference type="Pfam" id="PF05729">
    <property type="entry name" value="NACHT"/>
    <property type="match status" value="1"/>
</dbReference>
<evidence type="ECO:0000256" key="1">
    <source>
        <dbReference type="ARBA" id="ARBA00022574"/>
    </source>
</evidence>
<feature type="repeat" description="WD" evidence="3">
    <location>
        <begin position="1193"/>
        <end position="1234"/>
    </location>
</feature>
<feature type="repeat" description="WD" evidence="3">
    <location>
        <begin position="1276"/>
        <end position="1317"/>
    </location>
</feature>
<dbReference type="Pfam" id="PF00805">
    <property type="entry name" value="Pentapeptide"/>
    <property type="match status" value="1"/>
</dbReference>
<dbReference type="InterPro" id="IPR054557">
    <property type="entry name" value="NA-iREase1_dom"/>
</dbReference>
<dbReference type="SUPFAM" id="SSF141571">
    <property type="entry name" value="Pentapeptide repeat-like"/>
    <property type="match status" value="1"/>
</dbReference>
<feature type="repeat" description="WD" evidence="3">
    <location>
        <begin position="1362"/>
        <end position="1403"/>
    </location>
</feature>
<dbReference type="InterPro" id="IPR050505">
    <property type="entry name" value="WDR55/POC1"/>
</dbReference>
<dbReference type="PROSITE" id="PS50082">
    <property type="entry name" value="WD_REPEATS_2"/>
    <property type="match status" value="13"/>
</dbReference>
<keyword evidence="1 3" id="KW-0853">WD repeat</keyword>
<dbReference type="PROSITE" id="PS50837">
    <property type="entry name" value="NACHT"/>
    <property type="match status" value="1"/>
</dbReference>